<feature type="region of interest" description="Disordered" evidence="1">
    <location>
        <begin position="1"/>
        <end position="20"/>
    </location>
</feature>
<dbReference type="PANTHER" id="PTHR40275">
    <property type="entry name" value="SSL7038 PROTEIN"/>
    <property type="match status" value="1"/>
</dbReference>
<gene>
    <name evidence="2" type="ORF">FHS81_003487</name>
</gene>
<dbReference type="NCBIfam" id="TIGR02684">
    <property type="entry name" value="dnstrm_HI1420"/>
    <property type="match status" value="1"/>
</dbReference>
<feature type="compositionally biased region" description="Polar residues" evidence="1">
    <location>
        <begin position="1"/>
        <end position="18"/>
    </location>
</feature>
<dbReference type="InterPro" id="IPR010982">
    <property type="entry name" value="Lambda_DNA-bd_dom_sf"/>
</dbReference>
<keyword evidence="3" id="KW-1185">Reference proteome</keyword>
<evidence type="ECO:0000313" key="3">
    <source>
        <dbReference type="Proteomes" id="UP000537592"/>
    </source>
</evidence>
<dbReference type="GO" id="GO:0003677">
    <property type="term" value="F:DNA binding"/>
    <property type="evidence" value="ECO:0007669"/>
    <property type="project" value="InterPro"/>
</dbReference>
<dbReference type="InterPro" id="IPR014057">
    <property type="entry name" value="HI1420"/>
</dbReference>
<name>A0A7W5Z726_9HYPH</name>
<sequence length="111" mass="11756">MTRSISASRRPVSETSAGSGRDQEIEIYALFLDSGAEQSLIAEAFDTANSDAIANALGVVARARGISGVARQAGVARETLYRALREGGDPKLSTFIRVIDAIGMKISVQEK</sequence>
<dbReference type="RefSeq" id="WP_183754772.1">
    <property type="nucleotide sequence ID" value="NZ_JACICC010000017.1"/>
</dbReference>
<dbReference type="AlphaFoldDB" id="A0A7W5Z726"/>
<dbReference type="Proteomes" id="UP000537592">
    <property type="component" value="Unassembled WGS sequence"/>
</dbReference>
<accession>A0A7W5Z726</accession>
<protein>
    <submittedName>
        <fullName evidence="2">Putative addiction module antidote protein</fullName>
    </submittedName>
</protein>
<evidence type="ECO:0000256" key="1">
    <source>
        <dbReference type="SAM" id="MobiDB-lite"/>
    </source>
</evidence>
<dbReference type="EMBL" id="JACICC010000017">
    <property type="protein sequence ID" value="MBB3811373.1"/>
    <property type="molecule type" value="Genomic_DNA"/>
</dbReference>
<dbReference type="Pfam" id="PF21716">
    <property type="entry name" value="dnstrm_HI1420"/>
    <property type="match status" value="1"/>
</dbReference>
<dbReference type="PANTHER" id="PTHR40275:SF1">
    <property type="entry name" value="SSL7038 PROTEIN"/>
    <property type="match status" value="1"/>
</dbReference>
<evidence type="ECO:0000313" key="2">
    <source>
        <dbReference type="EMBL" id="MBB3811373.1"/>
    </source>
</evidence>
<proteinExistence type="predicted"/>
<reference evidence="2 3" key="1">
    <citation type="submission" date="2020-08" db="EMBL/GenBank/DDBJ databases">
        <title>Genomic Encyclopedia of Type Strains, Phase IV (KMG-IV): sequencing the most valuable type-strain genomes for metagenomic binning, comparative biology and taxonomic classification.</title>
        <authorList>
            <person name="Goeker M."/>
        </authorList>
    </citation>
    <scope>NUCLEOTIDE SEQUENCE [LARGE SCALE GENOMIC DNA]</scope>
    <source>
        <strain evidence="2 3">DSM 28760</strain>
    </source>
</reference>
<organism evidence="2 3">
    <name type="scientific">Pseudochelatococcus contaminans</name>
    <dbReference type="NCBI Taxonomy" id="1538103"/>
    <lineage>
        <taxon>Bacteria</taxon>
        <taxon>Pseudomonadati</taxon>
        <taxon>Pseudomonadota</taxon>
        <taxon>Alphaproteobacteria</taxon>
        <taxon>Hyphomicrobiales</taxon>
        <taxon>Chelatococcaceae</taxon>
        <taxon>Pseudochelatococcus</taxon>
    </lineage>
</organism>
<comment type="caution">
    <text evidence="2">The sequence shown here is derived from an EMBL/GenBank/DDBJ whole genome shotgun (WGS) entry which is preliminary data.</text>
</comment>
<dbReference type="SUPFAM" id="SSF47413">
    <property type="entry name" value="lambda repressor-like DNA-binding domains"/>
    <property type="match status" value="1"/>
</dbReference>